<dbReference type="AlphaFoldDB" id="A0A0G4FX77"/>
<name>A0A0G4FX77_9ALVE</name>
<reference evidence="2" key="1">
    <citation type="submission" date="2014-11" db="EMBL/GenBank/DDBJ databases">
        <authorList>
            <person name="Otto D Thomas"/>
            <person name="Naeem Raeece"/>
        </authorList>
    </citation>
    <scope>NUCLEOTIDE SEQUENCE</scope>
</reference>
<protein>
    <submittedName>
        <fullName evidence="2">Uncharacterized protein</fullName>
    </submittedName>
</protein>
<dbReference type="VEuPathDB" id="CryptoDB:Cvel_19221"/>
<gene>
    <name evidence="2" type="ORF">Cvel_19221</name>
</gene>
<evidence type="ECO:0000256" key="1">
    <source>
        <dbReference type="SAM" id="MobiDB-lite"/>
    </source>
</evidence>
<accession>A0A0G4FX77</accession>
<dbReference type="PhylomeDB" id="A0A0G4FX77"/>
<feature type="compositionally biased region" description="Acidic residues" evidence="1">
    <location>
        <begin position="176"/>
        <end position="185"/>
    </location>
</feature>
<dbReference type="EMBL" id="CDMZ01000709">
    <property type="protein sequence ID" value="CEM19958.1"/>
    <property type="molecule type" value="Genomic_DNA"/>
</dbReference>
<proteinExistence type="predicted"/>
<sequence length="185" mass="20579">MLPECYFKTVAPDGSRGVTASETASIILYVSKIIAGENPHQRGWGRDVFGLTDTIEFLQEALADAQLRLRRDVQGARVTRELFCEERDELNERVAALTQFLGEHLLPPRSKWTNVTIPLLWKRSAKFFSCAKQGEKGRGGSDGKGGGEEVLEERQGWERNAGQEDVEGGGSNGEGDREEVLEERQ</sequence>
<feature type="compositionally biased region" description="Basic and acidic residues" evidence="1">
    <location>
        <begin position="133"/>
        <end position="157"/>
    </location>
</feature>
<organism evidence="2">
    <name type="scientific">Chromera velia CCMP2878</name>
    <dbReference type="NCBI Taxonomy" id="1169474"/>
    <lineage>
        <taxon>Eukaryota</taxon>
        <taxon>Sar</taxon>
        <taxon>Alveolata</taxon>
        <taxon>Colpodellida</taxon>
        <taxon>Chromeraceae</taxon>
        <taxon>Chromera</taxon>
    </lineage>
</organism>
<evidence type="ECO:0000313" key="2">
    <source>
        <dbReference type="EMBL" id="CEM19958.1"/>
    </source>
</evidence>
<feature type="region of interest" description="Disordered" evidence="1">
    <location>
        <begin position="133"/>
        <end position="185"/>
    </location>
</feature>